<dbReference type="Proteomes" id="UP000219167">
    <property type="component" value="Unassembled WGS sequence"/>
</dbReference>
<evidence type="ECO:0000313" key="7">
    <source>
        <dbReference type="Proteomes" id="UP000219167"/>
    </source>
</evidence>
<protein>
    <submittedName>
        <fullName evidence="6">DNA-binding transcriptional LysR family regulator</fullName>
    </submittedName>
</protein>
<dbReference type="Gene3D" id="1.10.10.10">
    <property type="entry name" value="Winged helix-like DNA-binding domain superfamily/Winged helix DNA-binding domain"/>
    <property type="match status" value="1"/>
</dbReference>
<dbReference type="Pfam" id="PF03466">
    <property type="entry name" value="LysR_substrate"/>
    <property type="match status" value="1"/>
</dbReference>
<evidence type="ECO:0000256" key="3">
    <source>
        <dbReference type="ARBA" id="ARBA00023125"/>
    </source>
</evidence>
<feature type="domain" description="HTH lysR-type" evidence="5">
    <location>
        <begin position="7"/>
        <end position="64"/>
    </location>
</feature>
<gene>
    <name evidence="6" type="ORF">SAMN05892877_102334</name>
</gene>
<keyword evidence="2" id="KW-0805">Transcription regulation</keyword>
<dbReference type="Gene3D" id="3.40.190.290">
    <property type="match status" value="1"/>
</dbReference>
<dbReference type="SUPFAM" id="SSF46785">
    <property type="entry name" value="Winged helix' DNA-binding domain"/>
    <property type="match status" value="1"/>
</dbReference>
<dbReference type="PROSITE" id="PS50931">
    <property type="entry name" value="HTH_LYSR"/>
    <property type="match status" value="1"/>
</dbReference>
<evidence type="ECO:0000256" key="2">
    <source>
        <dbReference type="ARBA" id="ARBA00023015"/>
    </source>
</evidence>
<dbReference type="CDD" id="cd08421">
    <property type="entry name" value="PBP2_LTTR_like_1"/>
    <property type="match status" value="1"/>
</dbReference>
<keyword evidence="4" id="KW-0804">Transcription</keyword>
<dbReference type="RefSeq" id="WP_245423416.1">
    <property type="nucleotide sequence ID" value="NZ_OBQD01000002.1"/>
</dbReference>
<dbReference type="GO" id="GO:0003677">
    <property type="term" value="F:DNA binding"/>
    <property type="evidence" value="ECO:0007669"/>
    <property type="project" value="UniProtKB-KW"/>
</dbReference>
<evidence type="ECO:0000259" key="5">
    <source>
        <dbReference type="PROSITE" id="PS50931"/>
    </source>
</evidence>
<sequence>MLPPMRFDLIDLKLFLAVVDAGSITRGAVDCGLSLSAASERLRDLEADGGVALLERGRRGVTPTRAGEALAHHARLIHRQLGQMRGELAEHAASVRTTVRLHANTAAVAELLPPRLAPWMAAHPRVDVELKERQSNEIARAVRAGLAEIGILSDAVDTSGLTLRPFAVDRLVVVAAPDDPCTAEKALSFSRIIDRHFVGLASGALQDHIELQAAKAGYRLRMRLRVANFEGICRMAAAGVGVGIVPETAARRHRGTPKLAIVRLTDDWAVRRLAICTLSQEEPAAPALDLVEHLAAFPPSSRGR</sequence>
<dbReference type="Pfam" id="PF00126">
    <property type="entry name" value="HTH_1"/>
    <property type="match status" value="1"/>
</dbReference>
<evidence type="ECO:0000256" key="1">
    <source>
        <dbReference type="ARBA" id="ARBA00009437"/>
    </source>
</evidence>
<organism evidence="6 7">
    <name type="scientific">Rhizobium subbaraonis</name>
    <dbReference type="NCBI Taxonomy" id="908946"/>
    <lineage>
        <taxon>Bacteria</taxon>
        <taxon>Pseudomonadati</taxon>
        <taxon>Pseudomonadota</taxon>
        <taxon>Alphaproteobacteria</taxon>
        <taxon>Hyphomicrobiales</taxon>
        <taxon>Rhizobiaceae</taxon>
        <taxon>Rhizobium/Agrobacterium group</taxon>
        <taxon>Rhizobium</taxon>
    </lineage>
</organism>
<name>A0A285U2Z3_9HYPH</name>
<dbReference type="SUPFAM" id="SSF53850">
    <property type="entry name" value="Periplasmic binding protein-like II"/>
    <property type="match status" value="1"/>
</dbReference>
<accession>A0A285U2Z3</accession>
<dbReference type="InterPro" id="IPR036388">
    <property type="entry name" value="WH-like_DNA-bd_sf"/>
</dbReference>
<keyword evidence="7" id="KW-1185">Reference proteome</keyword>
<dbReference type="PANTHER" id="PTHR30419:SF2">
    <property type="entry name" value="LYSR FAMILY TRANSCRIPTIONAL REGULATOR"/>
    <property type="match status" value="1"/>
</dbReference>
<dbReference type="GO" id="GO:0003700">
    <property type="term" value="F:DNA-binding transcription factor activity"/>
    <property type="evidence" value="ECO:0007669"/>
    <property type="project" value="InterPro"/>
</dbReference>
<dbReference type="InterPro" id="IPR005119">
    <property type="entry name" value="LysR_subst-bd"/>
</dbReference>
<dbReference type="InterPro" id="IPR036390">
    <property type="entry name" value="WH_DNA-bd_sf"/>
</dbReference>
<dbReference type="PANTHER" id="PTHR30419">
    <property type="entry name" value="HTH-TYPE TRANSCRIPTIONAL REGULATOR YBHD"/>
    <property type="match status" value="1"/>
</dbReference>
<keyword evidence="3 6" id="KW-0238">DNA-binding</keyword>
<dbReference type="EMBL" id="OBQD01000002">
    <property type="protein sequence ID" value="SOC36093.1"/>
    <property type="molecule type" value="Genomic_DNA"/>
</dbReference>
<dbReference type="GO" id="GO:0005829">
    <property type="term" value="C:cytosol"/>
    <property type="evidence" value="ECO:0007669"/>
    <property type="project" value="TreeGrafter"/>
</dbReference>
<evidence type="ECO:0000256" key="4">
    <source>
        <dbReference type="ARBA" id="ARBA00023163"/>
    </source>
</evidence>
<proteinExistence type="inferred from homology"/>
<dbReference type="InterPro" id="IPR050950">
    <property type="entry name" value="HTH-type_LysR_regulators"/>
</dbReference>
<comment type="similarity">
    <text evidence="1">Belongs to the LysR transcriptional regulatory family.</text>
</comment>
<reference evidence="6 7" key="1">
    <citation type="submission" date="2017-08" db="EMBL/GenBank/DDBJ databases">
        <authorList>
            <person name="de Groot N.N."/>
        </authorList>
    </citation>
    <scope>NUCLEOTIDE SEQUENCE [LARGE SCALE GENOMIC DNA]</scope>
    <source>
        <strain evidence="6 7">JC85</strain>
    </source>
</reference>
<evidence type="ECO:0000313" key="6">
    <source>
        <dbReference type="EMBL" id="SOC36093.1"/>
    </source>
</evidence>
<dbReference type="AlphaFoldDB" id="A0A285U2Z3"/>
<dbReference type="InterPro" id="IPR000847">
    <property type="entry name" value="LysR_HTH_N"/>
</dbReference>